<evidence type="ECO:0000259" key="3">
    <source>
        <dbReference type="PROSITE" id="PS50234"/>
    </source>
</evidence>
<dbReference type="SMART" id="SM00327">
    <property type="entry name" value="VWA"/>
    <property type="match status" value="1"/>
</dbReference>
<evidence type="ECO:0000256" key="1">
    <source>
        <dbReference type="SAM" id="MobiDB-lite"/>
    </source>
</evidence>
<name>A0A2U2BVN3_9PROT</name>
<dbReference type="SUPFAM" id="SSF53300">
    <property type="entry name" value="vWA-like"/>
    <property type="match status" value="1"/>
</dbReference>
<dbReference type="InterPro" id="IPR036465">
    <property type="entry name" value="vWFA_dom_sf"/>
</dbReference>
<organism evidence="4 5">
    <name type="scientific">Marinicauda salina</name>
    <dbReference type="NCBI Taxonomy" id="2135793"/>
    <lineage>
        <taxon>Bacteria</taxon>
        <taxon>Pseudomonadati</taxon>
        <taxon>Pseudomonadota</taxon>
        <taxon>Alphaproteobacteria</taxon>
        <taxon>Maricaulales</taxon>
        <taxon>Maricaulaceae</taxon>
        <taxon>Marinicauda</taxon>
    </lineage>
</organism>
<dbReference type="AlphaFoldDB" id="A0A2U2BVN3"/>
<feature type="region of interest" description="Disordered" evidence="1">
    <location>
        <begin position="1"/>
        <end position="20"/>
    </location>
</feature>
<sequence>MSSHTLRRAPRPRRGPNRRSRPMTALRIFFLVMLAASGLQTRAAMAEDVMVVFDGSNSMWGQIEGAAKIEIARNAMDRLLSDWTETRAVGLMAYGHRRRGDCSDIELLVEPAPGNAEAIRSRIAEVTPQGKTPLTDAVEQAAQTLAYRDRPATVVLISDGIESCRRDPCELAAELERTGVSFTAHVVGFGLSEGEAGSLACIAEETGGRYLAAADAGQLGDALGEIAATVSETTPPEPEPEPAYDVSLTAPDAALAGSAFDVSWTGAVSGDDYITIVPADADEGSRDNHFRVRDKTEDSLRAPGAPGLYEVRYVLDEGDRTLASQDIEVTEPEVSLTAPDTALAGSAFDVSWTGAVSGDDYVTIVPADAEEGSRDNHFRVRDKSEDSLRAPGSPGFYEVRYVLDEGDRTLASQDIEVTEPEVSLTAPETALAGSAFDVSWTGAVSGDDYVTIVPADAEEGTRDNHFRVRDKSEDSLRAPGAPGLYEVRYVLDEGDRTLASQGIEVTEPEVSLTAPDTALAGSAFDVSWTGAVSGDDYVTIVPADADEGTRDNHFRVRDKTEDSLRAPGAPGLYEVRYVLDEGDRTLASQGIEVTEPEVSLTAPEDIRSGDEFQVSWTGAVNGADYVTIVPVDADEGSRDNHFRVRDKSEDSLRAPDAPGLYEVRYVLDEGDRTLARATIEVLDADAPIERGGSLSAPETAAPGATIDVGWRAEGEGGDRRVALARQGQSLFTWIVAVEAEDGAPAQINLPDAPGFYELRLIDVDNREIVARRVIEVR</sequence>
<reference evidence="5" key="1">
    <citation type="submission" date="2018-05" db="EMBL/GenBank/DDBJ databases">
        <authorList>
            <person name="Liu B.-T."/>
        </authorList>
    </citation>
    <scope>NUCLEOTIDE SEQUENCE [LARGE SCALE GENOMIC DNA]</scope>
    <source>
        <strain evidence="5">WD6-1</strain>
    </source>
</reference>
<feature type="signal peptide" evidence="2">
    <location>
        <begin position="1"/>
        <end position="46"/>
    </location>
</feature>
<dbReference type="EMBL" id="QEXV01000001">
    <property type="protein sequence ID" value="PWE18062.1"/>
    <property type="molecule type" value="Genomic_DNA"/>
</dbReference>
<gene>
    <name evidence="4" type="ORF">DDZ18_00140</name>
</gene>
<comment type="caution">
    <text evidence="4">The sequence shown here is derived from an EMBL/GenBank/DDBJ whole genome shotgun (WGS) entry which is preliminary data.</text>
</comment>
<feature type="chain" id="PRO_5015662413" description="VWFA domain-containing protein" evidence="2">
    <location>
        <begin position="47"/>
        <end position="777"/>
    </location>
</feature>
<dbReference type="PROSITE" id="PS50234">
    <property type="entry name" value="VWFA"/>
    <property type="match status" value="1"/>
</dbReference>
<dbReference type="Pfam" id="PF13519">
    <property type="entry name" value="VWA_2"/>
    <property type="match status" value="1"/>
</dbReference>
<keyword evidence="5" id="KW-1185">Reference proteome</keyword>
<accession>A0A2U2BVN3</accession>
<dbReference type="InterPro" id="IPR002035">
    <property type="entry name" value="VWF_A"/>
</dbReference>
<protein>
    <recommendedName>
        <fullName evidence="3">VWFA domain-containing protein</fullName>
    </recommendedName>
</protein>
<dbReference type="Gene3D" id="3.40.50.410">
    <property type="entry name" value="von Willebrand factor, type A domain"/>
    <property type="match status" value="1"/>
</dbReference>
<keyword evidence="2" id="KW-0732">Signal</keyword>
<evidence type="ECO:0000256" key="2">
    <source>
        <dbReference type="SAM" id="SignalP"/>
    </source>
</evidence>
<evidence type="ECO:0000313" key="5">
    <source>
        <dbReference type="Proteomes" id="UP000245168"/>
    </source>
</evidence>
<feature type="domain" description="VWFA" evidence="3">
    <location>
        <begin position="48"/>
        <end position="226"/>
    </location>
</feature>
<proteinExistence type="predicted"/>
<dbReference type="Proteomes" id="UP000245168">
    <property type="component" value="Unassembled WGS sequence"/>
</dbReference>
<evidence type="ECO:0000313" key="4">
    <source>
        <dbReference type="EMBL" id="PWE18062.1"/>
    </source>
</evidence>